<dbReference type="GO" id="GO:1901135">
    <property type="term" value="P:carbohydrate derivative metabolic process"/>
    <property type="evidence" value="ECO:0007669"/>
    <property type="project" value="InterPro"/>
</dbReference>
<dbReference type="AlphaFoldDB" id="A0A0A2V0D1"/>
<evidence type="ECO:0000259" key="1">
    <source>
        <dbReference type="Pfam" id="PF10740"/>
    </source>
</evidence>
<dbReference type="Pfam" id="PF10740">
    <property type="entry name" value="DUF2529"/>
    <property type="match status" value="1"/>
</dbReference>
<feature type="domain" description="DUF2529" evidence="1">
    <location>
        <begin position="1"/>
        <end position="167"/>
    </location>
</feature>
<dbReference type="InterPro" id="IPR019676">
    <property type="entry name" value="DUF2529"/>
</dbReference>
<evidence type="ECO:0000313" key="2">
    <source>
        <dbReference type="EMBL" id="KGP92473.1"/>
    </source>
</evidence>
<proteinExistence type="predicted"/>
<dbReference type="eggNOG" id="COG4821">
    <property type="taxonomic scope" value="Bacteria"/>
</dbReference>
<dbReference type="Gene3D" id="3.40.50.10490">
    <property type="entry name" value="Glucose-6-phosphate isomerase like protein, domain 1"/>
    <property type="match status" value="1"/>
</dbReference>
<organism evidence="2 3">
    <name type="scientific">Pontibacillus chungwhensis BH030062</name>
    <dbReference type="NCBI Taxonomy" id="1385513"/>
    <lineage>
        <taxon>Bacteria</taxon>
        <taxon>Bacillati</taxon>
        <taxon>Bacillota</taxon>
        <taxon>Bacilli</taxon>
        <taxon>Bacillales</taxon>
        <taxon>Bacillaceae</taxon>
        <taxon>Pontibacillus</taxon>
    </lineage>
</organism>
<dbReference type="SUPFAM" id="SSF53697">
    <property type="entry name" value="SIS domain"/>
    <property type="match status" value="1"/>
</dbReference>
<accession>A0A0A2V0D1</accession>
<protein>
    <recommendedName>
        <fullName evidence="1">DUF2529 domain-containing protein</fullName>
    </recommendedName>
</protein>
<sequence length="173" mass="19235">MLKMLATQITGLFRGIHEKEEFQIEDVARSLSQAIVGDGAIYVKGFGEMEAIESEVRSGPEPLPKQYVYEPSVQLSHLDRVIVASRFADDEAALSFIQKVQNEGAEVILIAAATKEDNPAKDQADFFIDTKANGPLLPFEMERVGFPSTIAMLYVHHALFVTVKEITDEYDID</sequence>
<keyword evidence="3" id="KW-1185">Reference proteome</keyword>
<comment type="caution">
    <text evidence="2">The sequence shown here is derived from an EMBL/GenBank/DDBJ whole genome shotgun (WGS) entry which is preliminary data.</text>
</comment>
<evidence type="ECO:0000313" key="3">
    <source>
        <dbReference type="Proteomes" id="UP000030153"/>
    </source>
</evidence>
<dbReference type="InterPro" id="IPR046348">
    <property type="entry name" value="SIS_dom_sf"/>
</dbReference>
<gene>
    <name evidence="2" type="ORF">N780_13845</name>
</gene>
<dbReference type="EMBL" id="AVBG01000002">
    <property type="protein sequence ID" value="KGP92473.1"/>
    <property type="molecule type" value="Genomic_DNA"/>
</dbReference>
<dbReference type="Proteomes" id="UP000030153">
    <property type="component" value="Unassembled WGS sequence"/>
</dbReference>
<reference evidence="2 3" key="1">
    <citation type="submission" date="2013-08" db="EMBL/GenBank/DDBJ databases">
        <title>Genome of Pontibacillus chungwhensis.</title>
        <authorList>
            <person name="Wang Q."/>
            <person name="Wang G."/>
        </authorList>
    </citation>
    <scope>NUCLEOTIDE SEQUENCE [LARGE SCALE GENOMIC DNA]</scope>
    <source>
        <strain evidence="2 3">BH030062</strain>
    </source>
</reference>
<name>A0A0A2V0D1_9BACI</name>
<dbReference type="STRING" id="1385513.N780_13845"/>
<dbReference type="GO" id="GO:0097367">
    <property type="term" value="F:carbohydrate derivative binding"/>
    <property type="evidence" value="ECO:0007669"/>
    <property type="project" value="InterPro"/>
</dbReference>